<organism evidence="1 2">
    <name type="scientific">Bremia lactucae</name>
    <name type="common">Lettuce downy mildew</name>
    <dbReference type="NCBI Taxonomy" id="4779"/>
    <lineage>
        <taxon>Eukaryota</taxon>
        <taxon>Sar</taxon>
        <taxon>Stramenopiles</taxon>
        <taxon>Oomycota</taxon>
        <taxon>Peronosporomycetes</taxon>
        <taxon>Peronosporales</taxon>
        <taxon>Peronosporaceae</taxon>
        <taxon>Bremia</taxon>
    </lineage>
</organism>
<comment type="caution">
    <text evidence="1">The sequence shown here is derived from an EMBL/GenBank/DDBJ whole genome shotgun (WGS) entry which is preliminary data.</text>
</comment>
<dbReference type="RefSeq" id="XP_067819646.1">
    <property type="nucleotide sequence ID" value="XM_067959730.1"/>
</dbReference>
<evidence type="ECO:0000313" key="2">
    <source>
        <dbReference type="Proteomes" id="UP000294530"/>
    </source>
</evidence>
<dbReference type="KEGG" id="blac:94345401"/>
<keyword evidence="2" id="KW-1185">Reference proteome</keyword>
<evidence type="ECO:0000313" key="1">
    <source>
        <dbReference type="EMBL" id="TDH70147.1"/>
    </source>
</evidence>
<accession>A0A976FNL3</accession>
<name>A0A976FNL3_BRELC</name>
<dbReference type="OrthoDB" id="120196at2759"/>
<reference evidence="1 2" key="1">
    <citation type="journal article" date="2021" name="Genome Biol.">
        <title>AFLAP: assembly-free linkage analysis pipeline using k-mers from genome sequencing data.</title>
        <authorList>
            <person name="Fletcher K."/>
            <person name="Zhang L."/>
            <person name="Gil J."/>
            <person name="Han R."/>
            <person name="Cavanaugh K."/>
            <person name="Michelmore R."/>
        </authorList>
    </citation>
    <scope>NUCLEOTIDE SEQUENCE [LARGE SCALE GENOMIC DNA]</scope>
    <source>
        <strain evidence="1 2">SF5</strain>
    </source>
</reference>
<dbReference type="EMBL" id="SHOA02000010">
    <property type="protein sequence ID" value="TDH70147.1"/>
    <property type="molecule type" value="Genomic_DNA"/>
</dbReference>
<proteinExistence type="predicted"/>
<dbReference type="Proteomes" id="UP000294530">
    <property type="component" value="Unassembled WGS sequence"/>
</dbReference>
<dbReference type="AlphaFoldDB" id="A0A976FNL3"/>
<sequence>MVFQLKFPTCVTHSFCHECSHDKDVVDLDECDTFGDIPLPSHRASLEDELTRLHALEHQLELETAVDFQLGKKVLVSRRQEAINKGQRAYKWRTTVAQKVYDYAVEKAQESYTNRCTELQHTMDADFLHELRRLQTAKEGVSVTSRRRRTVPNDTRETCALKGSTNTLRRRPVTSPKNGLEVKEDCAQKVEWQEKKCLEQLLGRPLVFQPVVKQVTTKESEEDLIRIQSAWLCHVKARNRRRRRRIVTPRGVPRVVESTVVLPMSGHFRQKMYPWRRLEVNPHMVQEGQEIQVFRRQPLAGNDDHERVLSGIITAATKTQVYVLTDCGRFESFDLRDCFRGLLYVRRRLDGTICPTRKVQT</sequence>
<gene>
    <name evidence="1" type="ORF">CCR75_001628</name>
</gene>
<protein>
    <submittedName>
        <fullName evidence="1">Uncharacterized protein</fullName>
    </submittedName>
</protein>
<dbReference type="GeneID" id="94345401"/>